<keyword evidence="9" id="KW-1185">Reference proteome</keyword>
<evidence type="ECO:0000256" key="5">
    <source>
        <dbReference type="ARBA" id="ARBA00038359"/>
    </source>
</evidence>
<evidence type="ECO:0000256" key="6">
    <source>
        <dbReference type="SAM" id="Phobius"/>
    </source>
</evidence>
<evidence type="ECO:0000256" key="4">
    <source>
        <dbReference type="ARBA" id="ARBA00023136"/>
    </source>
</evidence>
<feature type="transmembrane region" description="Helical" evidence="6">
    <location>
        <begin position="32"/>
        <end position="53"/>
    </location>
</feature>
<proteinExistence type="inferred from homology"/>
<dbReference type="PANTHER" id="PTHR33048:SF47">
    <property type="entry name" value="INTEGRAL MEMBRANE PROTEIN-RELATED"/>
    <property type="match status" value="1"/>
</dbReference>
<evidence type="ECO:0000256" key="1">
    <source>
        <dbReference type="ARBA" id="ARBA00004141"/>
    </source>
</evidence>
<name>A0A9P6GMS0_9PLEO</name>
<feature type="transmembrane region" description="Helical" evidence="6">
    <location>
        <begin position="108"/>
        <end position="130"/>
    </location>
</feature>
<feature type="transmembrane region" description="Helical" evidence="6">
    <location>
        <begin position="65"/>
        <end position="88"/>
    </location>
</feature>
<comment type="subcellular location">
    <subcellularLocation>
        <location evidence="1">Membrane</location>
        <topology evidence="1">Multi-pass membrane protein</topology>
    </subcellularLocation>
</comment>
<keyword evidence="2 6" id="KW-0812">Transmembrane</keyword>
<dbReference type="AlphaFoldDB" id="A0A9P6GMS0"/>
<dbReference type="Pfam" id="PF20684">
    <property type="entry name" value="Fung_rhodopsin"/>
    <property type="match status" value="1"/>
</dbReference>
<feature type="domain" description="Rhodopsin" evidence="7">
    <location>
        <begin position="49"/>
        <end position="299"/>
    </location>
</feature>
<dbReference type="InterPro" id="IPR049326">
    <property type="entry name" value="Rhodopsin_dom_fungi"/>
</dbReference>
<feature type="transmembrane region" description="Helical" evidence="6">
    <location>
        <begin position="142"/>
        <end position="164"/>
    </location>
</feature>
<dbReference type="EMBL" id="WJXW01000003">
    <property type="protein sequence ID" value="KAF9738537.1"/>
    <property type="molecule type" value="Genomic_DNA"/>
</dbReference>
<accession>A0A9P6GMS0</accession>
<feature type="transmembrane region" description="Helical" evidence="6">
    <location>
        <begin position="230"/>
        <end position="249"/>
    </location>
</feature>
<dbReference type="Proteomes" id="UP000756921">
    <property type="component" value="Unassembled WGS sequence"/>
</dbReference>
<reference evidence="8" key="1">
    <citation type="journal article" date="2020" name="Mol. Plant Microbe Interact.">
        <title>Genome Sequence of the Biocontrol Agent Coniothyrium minitans strain Conio (IMI 134523).</title>
        <authorList>
            <person name="Patel D."/>
            <person name="Shittu T.A."/>
            <person name="Baroncelli R."/>
            <person name="Muthumeenakshi S."/>
            <person name="Osborne T.H."/>
            <person name="Janganan T.K."/>
            <person name="Sreenivasaprasad S."/>
        </authorList>
    </citation>
    <scope>NUCLEOTIDE SEQUENCE</scope>
    <source>
        <strain evidence="8">Conio</strain>
    </source>
</reference>
<feature type="transmembrane region" description="Helical" evidence="6">
    <location>
        <begin position="269"/>
        <end position="295"/>
    </location>
</feature>
<dbReference type="InterPro" id="IPR052337">
    <property type="entry name" value="SAT4-like"/>
</dbReference>
<sequence>MGFTHDDLIAAMLKNAPDPNEKLPLANRPATMWGATVPFLMLTWTAVILRFWVRLRIMHEPGWDDALVLIAMLLNTAATVLVLVSIHYGLGHHFLYLEVSQMTGYIKMFYFENALYITNTAVIKLSLLTQYLRIFKAGTMHWVCKALVVIISAWGFAYGFMAWFPCFPPQAYYESLKYPNARCYGYGFVNVNDFIGLFESHTALNMVFDTTIFITPMILFTKPNLRMKNVIAMSGIFIVGAVVVFTSVWRLYSIVDNRAATYPYIDFTWWTPISIILSCLEIDLAIMCASMPIFWPVIEESFAAIFVTREIQITEQRRYSFADRGLAYELEHSDTMRRQASVKTQSTSRESLVVTREVSGKNLQEHYRDPYVTATVDPFGDMAQERLAVRTDVAARKKDKWVL</sequence>
<gene>
    <name evidence="8" type="ORF">PMIN01_03820</name>
</gene>
<organism evidence="8 9">
    <name type="scientific">Paraphaeosphaeria minitans</name>
    <dbReference type="NCBI Taxonomy" id="565426"/>
    <lineage>
        <taxon>Eukaryota</taxon>
        <taxon>Fungi</taxon>
        <taxon>Dikarya</taxon>
        <taxon>Ascomycota</taxon>
        <taxon>Pezizomycotina</taxon>
        <taxon>Dothideomycetes</taxon>
        <taxon>Pleosporomycetidae</taxon>
        <taxon>Pleosporales</taxon>
        <taxon>Massarineae</taxon>
        <taxon>Didymosphaeriaceae</taxon>
        <taxon>Paraphaeosphaeria</taxon>
    </lineage>
</organism>
<evidence type="ECO:0000256" key="2">
    <source>
        <dbReference type="ARBA" id="ARBA00022692"/>
    </source>
</evidence>
<comment type="caution">
    <text evidence="8">The sequence shown here is derived from an EMBL/GenBank/DDBJ whole genome shotgun (WGS) entry which is preliminary data.</text>
</comment>
<comment type="similarity">
    <text evidence="5">Belongs to the SAT4 family.</text>
</comment>
<keyword evidence="4 6" id="KW-0472">Membrane</keyword>
<evidence type="ECO:0000313" key="9">
    <source>
        <dbReference type="Proteomes" id="UP000756921"/>
    </source>
</evidence>
<evidence type="ECO:0000259" key="7">
    <source>
        <dbReference type="Pfam" id="PF20684"/>
    </source>
</evidence>
<evidence type="ECO:0000256" key="3">
    <source>
        <dbReference type="ARBA" id="ARBA00022989"/>
    </source>
</evidence>
<protein>
    <recommendedName>
        <fullName evidence="7">Rhodopsin domain-containing protein</fullName>
    </recommendedName>
</protein>
<dbReference type="OrthoDB" id="61113at2759"/>
<dbReference type="GO" id="GO:0016020">
    <property type="term" value="C:membrane"/>
    <property type="evidence" value="ECO:0007669"/>
    <property type="project" value="UniProtKB-SubCell"/>
</dbReference>
<evidence type="ECO:0000313" key="8">
    <source>
        <dbReference type="EMBL" id="KAF9738537.1"/>
    </source>
</evidence>
<keyword evidence="3 6" id="KW-1133">Transmembrane helix</keyword>
<dbReference type="PANTHER" id="PTHR33048">
    <property type="entry name" value="PTH11-LIKE INTEGRAL MEMBRANE PROTEIN (AFU_ORTHOLOGUE AFUA_5G11245)"/>
    <property type="match status" value="1"/>
</dbReference>